<reference evidence="1" key="1">
    <citation type="submission" date="2021-06" db="EMBL/GenBank/DDBJ databases">
        <authorList>
            <person name="Kallberg Y."/>
            <person name="Tangrot J."/>
            <person name="Rosling A."/>
        </authorList>
    </citation>
    <scope>NUCLEOTIDE SEQUENCE</scope>
    <source>
        <strain evidence="1">MA453B</strain>
    </source>
</reference>
<organism evidence="1 2">
    <name type="scientific">Dentiscutata erythropus</name>
    <dbReference type="NCBI Taxonomy" id="1348616"/>
    <lineage>
        <taxon>Eukaryota</taxon>
        <taxon>Fungi</taxon>
        <taxon>Fungi incertae sedis</taxon>
        <taxon>Mucoromycota</taxon>
        <taxon>Glomeromycotina</taxon>
        <taxon>Glomeromycetes</taxon>
        <taxon>Diversisporales</taxon>
        <taxon>Gigasporaceae</taxon>
        <taxon>Dentiscutata</taxon>
    </lineage>
</organism>
<proteinExistence type="predicted"/>
<dbReference type="AlphaFoldDB" id="A0A9N9AQ57"/>
<keyword evidence="2" id="KW-1185">Reference proteome</keyword>
<gene>
    <name evidence="1" type="ORF">DERYTH_LOCUS4709</name>
</gene>
<sequence length="53" mass="6182">MKSQLQNLEHILQSIYEATQLLSTSKYLAISDMYDYWKLALDKTSILLTVFDP</sequence>
<name>A0A9N9AQ57_9GLOM</name>
<evidence type="ECO:0000313" key="2">
    <source>
        <dbReference type="Proteomes" id="UP000789405"/>
    </source>
</evidence>
<dbReference type="EMBL" id="CAJVPY010001849">
    <property type="protein sequence ID" value="CAG8538962.1"/>
    <property type="molecule type" value="Genomic_DNA"/>
</dbReference>
<dbReference type="Proteomes" id="UP000789405">
    <property type="component" value="Unassembled WGS sequence"/>
</dbReference>
<comment type="caution">
    <text evidence="1">The sequence shown here is derived from an EMBL/GenBank/DDBJ whole genome shotgun (WGS) entry which is preliminary data.</text>
</comment>
<accession>A0A9N9AQ57</accession>
<evidence type="ECO:0000313" key="1">
    <source>
        <dbReference type="EMBL" id="CAG8538962.1"/>
    </source>
</evidence>
<protein>
    <submittedName>
        <fullName evidence="1">2978_t:CDS:1</fullName>
    </submittedName>
</protein>